<dbReference type="OrthoDB" id="9811915at2"/>
<dbReference type="RefSeq" id="WP_123849343.1">
    <property type="nucleotide sequence ID" value="NZ_RPDH01000003.1"/>
</dbReference>
<dbReference type="InterPro" id="IPR041698">
    <property type="entry name" value="Methyltransf_25"/>
</dbReference>
<dbReference type="SUPFAM" id="SSF53335">
    <property type="entry name" value="S-adenosyl-L-methionine-dependent methyltransferases"/>
    <property type="match status" value="1"/>
</dbReference>
<keyword evidence="2" id="KW-0808">Transferase</keyword>
<name>A0A3N4PAK6_9BACT</name>
<protein>
    <submittedName>
        <fullName evidence="2">Class I SAM-dependent methyltransferase</fullName>
    </submittedName>
</protein>
<reference evidence="2 3" key="1">
    <citation type="submission" date="2018-11" db="EMBL/GenBank/DDBJ databases">
        <title>Chitinophaga lutea sp.nov., isolate from arsenic contaminated soil.</title>
        <authorList>
            <person name="Zong Y."/>
        </authorList>
    </citation>
    <scope>NUCLEOTIDE SEQUENCE [LARGE SCALE GENOMIC DNA]</scope>
    <source>
        <strain evidence="2 3">ZY74</strain>
    </source>
</reference>
<evidence type="ECO:0000259" key="1">
    <source>
        <dbReference type="Pfam" id="PF13649"/>
    </source>
</evidence>
<gene>
    <name evidence="2" type="ORF">EGT74_25325</name>
</gene>
<keyword evidence="3" id="KW-1185">Reference proteome</keyword>
<proteinExistence type="predicted"/>
<sequence length="297" mass="33723">MQLNKEPMAFLREIIENGGPEAPQYETLNRVFETITTEFKAGNIPAETLDALQSGFGGDSMDNTILGHVRSKPFGYAGDFLIIDKIYREQVSADARYEKWDSFWHEQPACKAVRNRKDYFIRTITQALRRKPSLQLLNVASGPARDLAEVYGEIDPQRLHTVCVEADINAISYAKELNEAHAAQVQFEHQNIFRYTADRQHDIVWSAGLFDYFEDEIFIKLLRKFMGWTKPGGEVIIGNFSDQNPTQNFMELIGDWYLHHRSAEALTEMAIAAGAPRKAVHVGSEAEGVNLFLHVKV</sequence>
<dbReference type="Gene3D" id="3.40.50.150">
    <property type="entry name" value="Vaccinia Virus protein VP39"/>
    <property type="match status" value="1"/>
</dbReference>
<evidence type="ECO:0000313" key="2">
    <source>
        <dbReference type="EMBL" id="RPE05692.1"/>
    </source>
</evidence>
<dbReference type="Proteomes" id="UP000278351">
    <property type="component" value="Unassembled WGS sequence"/>
</dbReference>
<dbReference type="GO" id="GO:0032259">
    <property type="term" value="P:methylation"/>
    <property type="evidence" value="ECO:0007669"/>
    <property type="project" value="UniProtKB-KW"/>
</dbReference>
<dbReference type="Pfam" id="PF13649">
    <property type="entry name" value="Methyltransf_25"/>
    <property type="match status" value="1"/>
</dbReference>
<keyword evidence="2" id="KW-0489">Methyltransferase</keyword>
<dbReference type="AlphaFoldDB" id="A0A3N4PAK6"/>
<organism evidence="2 3">
    <name type="scientific">Chitinophaga lutea</name>
    <dbReference type="NCBI Taxonomy" id="2488634"/>
    <lineage>
        <taxon>Bacteria</taxon>
        <taxon>Pseudomonadati</taxon>
        <taxon>Bacteroidota</taxon>
        <taxon>Chitinophagia</taxon>
        <taxon>Chitinophagales</taxon>
        <taxon>Chitinophagaceae</taxon>
        <taxon>Chitinophaga</taxon>
    </lineage>
</organism>
<accession>A0A3N4PAK6</accession>
<dbReference type="GO" id="GO:0008168">
    <property type="term" value="F:methyltransferase activity"/>
    <property type="evidence" value="ECO:0007669"/>
    <property type="project" value="UniProtKB-KW"/>
</dbReference>
<comment type="caution">
    <text evidence="2">The sequence shown here is derived from an EMBL/GenBank/DDBJ whole genome shotgun (WGS) entry which is preliminary data.</text>
</comment>
<dbReference type="InterPro" id="IPR029063">
    <property type="entry name" value="SAM-dependent_MTases_sf"/>
</dbReference>
<feature type="domain" description="Methyltransferase" evidence="1">
    <location>
        <begin position="137"/>
        <end position="233"/>
    </location>
</feature>
<dbReference type="EMBL" id="RPDH01000003">
    <property type="protein sequence ID" value="RPE05692.1"/>
    <property type="molecule type" value="Genomic_DNA"/>
</dbReference>
<evidence type="ECO:0000313" key="3">
    <source>
        <dbReference type="Proteomes" id="UP000278351"/>
    </source>
</evidence>